<dbReference type="Gene3D" id="3.40.50.300">
    <property type="entry name" value="P-loop containing nucleotide triphosphate hydrolases"/>
    <property type="match status" value="1"/>
</dbReference>
<dbReference type="InterPro" id="IPR027417">
    <property type="entry name" value="P-loop_NTPase"/>
</dbReference>
<dbReference type="PANTHER" id="PTHR43681">
    <property type="entry name" value="TRANSMEMBRANE GTPASE FZO"/>
    <property type="match status" value="1"/>
</dbReference>
<evidence type="ECO:0000259" key="1">
    <source>
        <dbReference type="Pfam" id="PF00350"/>
    </source>
</evidence>
<dbReference type="Pfam" id="PF00350">
    <property type="entry name" value="Dynamin_N"/>
    <property type="match status" value="2"/>
</dbReference>
<dbReference type="CDD" id="cd09912">
    <property type="entry name" value="DLP_2"/>
    <property type="match status" value="1"/>
</dbReference>
<dbReference type="SUPFAM" id="SSF52540">
    <property type="entry name" value="P-loop containing nucleoside triphosphate hydrolases"/>
    <property type="match status" value="1"/>
</dbReference>
<sequence length="625" mass="68496">MLGRAASSRRAAGARLRRIARSFGELLTPRHRALRERHAQVLSALERNLVRGGALDEDCTTLRDCATLLDSLFLCVVVGEFNSGKSALINGLLGSRACAEGVLPTTSNICLIKHPSVPFETHRISTTGNSPPPIVLDVDIDWLRGATVVDTPGTNSIETAHTELTDNFLPRSDLVLFVTSAERPFAESEQAFMRAVGKWRKKTICVLSKAELLEQQELKSVTEYVKEHAAAALCEQVGVLPVCARQALMLKQLRRDALDHEPPLGAPLEAYARNETERRTAQQWSSFEREVLAVVRRSGSYKLLSQLATASRLLQTYEEAEEAQRALVRSDVDAIGTARARIDQFEQAMLRDGHAQRAKAQLVLAHLAQRGTRFMQDELVLTQLPRLLRRDAFITRFEQRVVADTAEQLERAALDVSDWMGSRTADLLRDTQELLQARLKGATALTSSHYVTTRQELLLVLRQSGKDAMATYEPAQAAQRLIASVHTALAQAALMQAGAAGLSSVVAVKAASLVDLTGLLPAALLAVSGLAVLPIQRYRLQAALNQKVTDLSAALDATLQAHLEQEMLRTTSRAREVVAPFASLVDAAVDAQVARERDLLSSRRDINSLEAEVHALLESELYATK</sequence>
<accession>A0A7S0JD29</accession>
<feature type="domain" description="Dynamin N-terminal" evidence="1">
    <location>
        <begin position="129"/>
        <end position="209"/>
    </location>
</feature>
<reference evidence="2" key="1">
    <citation type="submission" date="2021-01" db="EMBL/GenBank/DDBJ databases">
        <authorList>
            <person name="Corre E."/>
            <person name="Pelletier E."/>
            <person name="Niang G."/>
            <person name="Scheremetjew M."/>
            <person name="Finn R."/>
            <person name="Kale V."/>
            <person name="Holt S."/>
            <person name="Cochrane G."/>
            <person name="Meng A."/>
            <person name="Brown T."/>
            <person name="Cohen L."/>
        </authorList>
    </citation>
    <scope>NUCLEOTIDE SEQUENCE</scope>
    <source>
        <strain evidence="2">RCC1130</strain>
    </source>
</reference>
<dbReference type="EMBL" id="HBER01046384">
    <property type="protein sequence ID" value="CAD8547929.1"/>
    <property type="molecule type" value="Transcribed_RNA"/>
</dbReference>
<dbReference type="InterPro" id="IPR051943">
    <property type="entry name" value="TRAFAC_Dynamin-like_GTPase"/>
</dbReference>
<proteinExistence type="predicted"/>
<dbReference type="InterPro" id="IPR045063">
    <property type="entry name" value="Dynamin_N"/>
</dbReference>
<dbReference type="PANTHER" id="PTHR43681:SF1">
    <property type="entry name" value="SARCALUMENIN"/>
    <property type="match status" value="1"/>
</dbReference>
<feature type="domain" description="Dynamin N-terminal" evidence="1">
    <location>
        <begin position="76"/>
        <end position="115"/>
    </location>
</feature>
<name>A0A7S0JD29_9EUKA</name>
<protein>
    <recommendedName>
        <fullName evidence="1">Dynamin N-terminal domain-containing protein</fullName>
    </recommendedName>
</protein>
<dbReference type="AlphaFoldDB" id="A0A7S0JD29"/>
<organism evidence="2">
    <name type="scientific">Calcidiscus leptoporus</name>
    <dbReference type="NCBI Taxonomy" id="127549"/>
    <lineage>
        <taxon>Eukaryota</taxon>
        <taxon>Haptista</taxon>
        <taxon>Haptophyta</taxon>
        <taxon>Prymnesiophyceae</taxon>
        <taxon>Coccolithales</taxon>
        <taxon>Calcidiscaceae</taxon>
        <taxon>Calcidiscus</taxon>
    </lineage>
</organism>
<gene>
    <name evidence="2" type="ORF">CLEP1334_LOCUS23219</name>
</gene>
<evidence type="ECO:0000313" key="2">
    <source>
        <dbReference type="EMBL" id="CAD8547929.1"/>
    </source>
</evidence>